<reference evidence="2" key="3">
    <citation type="submission" date="2024-09" db="EMBL/GenBank/DDBJ databases">
        <authorList>
            <person name="Sun Q."/>
            <person name="Mori K."/>
        </authorList>
    </citation>
    <scope>NUCLEOTIDE SEQUENCE</scope>
    <source>
        <strain evidence="2">JCM 19635</strain>
    </source>
</reference>
<accession>A0ABW2UAJ3</accession>
<name>A0ABW2UAJ3_9BACT</name>
<reference evidence="4" key="2">
    <citation type="journal article" date="2019" name="Int. J. Syst. Evol. Microbiol.">
        <title>The Global Catalogue of Microorganisms (GCM) 10K type strain sequencing project: providing services to taxonomists for standard genome sequencing and annotation.</title>
        <authorList>
            <consortium name="The Broad Institute Genomics Platform"/>
            <consortium name="The Broad Institute Genome Sequencing Center for Infectious Disease"/>
            <person name="Wu L."/>
            <person name="Ma J."/>
        </authorList>
    </citation>
    <scope>NUCLEOTIDE SEQUENCE [LARGE SCALE GENOMIC DNA]</scope>
    <source>
        <strain evidence="4">JCM 19635</strain>
    </source>
</reference>
<sequence length="73" mass="7710">MASCRPDADLAPQDDIPGATVPANFPAPTYRADQNPPTRAAFEPGPSLVLRPAAFAHGHRVVRQLPPAIGSLR</sequence>
<keyword evidence="4" id="KW-1185">Reference proteome</keyword>
<evidence type="ECO:0000313" key="4">
    <source>
        <dbReference type="Proteomes" id="UP001596513"/>
    </source>
</evidence>
<reference evidence="2" key="1">
    <citation type="journal article" date="2014" name="Int. J. Syst. Evol. Microbiol.">
        <title>Complete genome of a new Firmicutes species belonging to the dominant human colonic microbiota ('Ruminococcus bicirculans') reveals two chromosomes and a selective capacity to utilize plant glucans.</title>
        <authorList>
            <consortium name="NISC Comparative Sequencing Program"/>
            <person name="Wegmann U."/>
            <person name="Louis P."/>
            <person name="Goesmann A."/>
            <person name="Henrissat B."/>
            <person name="Duncan S.H."/>
            <person name="Flint H.J."/>
        </authorList>
    </citation>
    <scope>NUCLEOTIDE SEQUENCE</scope>
    <source>
        <strain evidence="2">JCM 19635</strain>
    </source>
</reference>
<dbReference type="Proteomes" id="UP001596513">
    <property type="component" value="Unassembled WGS sequence"/>
</dbReference>
<evidence type="ECO:0000313" key="2">
    <source>
        <dbReference type="EMBL" id="MFC7670543.1"/>
    </source>
</evidence>
<proteinExistence type="predicted"/>
<organism evidence="2 4">
    <name type="scientific">Hymenobacter humi</name>
    <dbReference type="NCBI Taxonomy" id="1411620"/>
    <lineage>
        <taxon>Bacteria</taxon>
        <taxon>Pseudomonadati</taxon>
        <taxon>Bacteroidota</taxon>
        <taxon>Cytophagia</taxon>
        <taxon>Cytophagales</taxon>
        <taxon>Hymenobacteraceae</taxon>
        <taxon>Hymenobacter</taxon>
    </lineage>
</organism>
<gene>
    <name evidence="2" type="ORF">ACFQT0_26565</name>
    <name evidence="3" type="ORF">ACFQT0_27485</name>
</gene>
<dbReference type="RefSeq" id="WP_380206445.1">
    <property type="nucleotide sequence ID" value="NZ_JBHTEK010000003.1"/>
</dbReference>
<evidence type="ECO:0000256" key="1">
    <source>
        <dbReference type="SAM" id="MobiDB-lite"/>
    </source>
</evidence>
<dbReference type="EMBL" id="JBHTEK010000003">
    <property type="protein sequence ID" value="MFC7670543.1"/>
    <property type="molecule type" value="Genomic_DNA"/>
</dbReference>
<comment type="caution">
    <text evidence="2">The sequence shown here is derived from an EMBL/GenBank/DDBJ whole genome shotgun (WGS) entry which is preliminary data.</text>
</comment>
<evidence type="ECO:0000313" key="3">
    <source>
        <dbReference type="EMBL" id="MFC7670706.1"/>
    </source>
</evidence>
<feature type="region of interest" description="Disordered" evidence="1">
    <location>
        <begin position="1"/>
        <end position="45"/>
    </location>
</feature>
<dbReference type="EMBL" id="JBHTEK010000003">
    <property type="protein sequence ID" value="MFC7670706.1"/>
    <property type="molecule type" value="Genomic_DNA"/>
</dbReference>
<protein>
    <submittedName>
        <fullName evidence="2">Uncharacterized protein</fullName>
    </submittedName>
</protein>